<organism evidence="1 2">
    <name type="scientific">Leucogyrophana mollusca</name>
    <dbReference type="NCBI Taxonomy" id="85980"/>
    <lineage>
        <taxon>Eukaryota</taxon>
        <taxon>Fungi</taxon>
        <taxon>Dikarya</taxon>
        <taxon>Basidiomycota</taxon>
        <taxon>Agaricomycotina</taxon>
        <taxon>Agaricomycetes</taxon>
        <taxon>Agaricomycetidae</taxon>
        <taxon>Boletales</taxon>
        <taxon>Boletales incertae sedis</taxon>
        <taxon>Leucogyrophana</taxon>
    </lineage>
</organism>
<gene>
    <name evidence="1" type="ORF">BV22DRAFT_1017791</name>
</gene>
<comment type="caution">
    <text evidence="1">The sequence shown here is derived from an EMBL/GenBank/DDBJ whole genome shotgun (WGS) entry which is preliminary data.</text>
</comment>
<name>A0ACB8B9L6_9AGAM</name>
<protein>
    <submittedName>
        <fullName evidence="1">Cytochrome P450</fullName>
    </submittedName>
</protein>
<reference evidence="1" key="1">
    <citation type="journal article" date="2021" name="New Phytol.">
        <title>Evolutionary innovations through gain and loss of genes in the ectomycorrhizal Boletales.</title>
        <authorList>
            <person name="Wu G."/>
            <person name="Miyauchi S."/>
            <person name="Morin E."/>
            <person name="Kuo A."/>
            <person name="Drula E."/>
            <person name="Varga T."/>
            <person name="Kohler A."/>
            <person name="Feng B."/>
            <person name="Cao Y."/>
            <person name="Lipzen A."/>
            <person name="Daum C."/>
            <person name="Hundley H."/>
            <person name="Pangilinan J."/>
            <person name="Johnson J."/>
            <person name="Barry K."/>
            <person name="LaButti K."/>
            <person name="Ng V."/>
            <person name="Ahrendt S."/>
            <person name="Min B."/>
            <person name="Choi I.G."/>
            <person name="Park H."/>
            <person name="Plett J.M."/>
            <person name="Magnuson J."/>
            <person name="Spatafora J.W."/>
            <person name="Nagy L.G."/>
            <person name="Henrissat B."/>
            <person name="Grigoriev I.V."/>
            <person name="Yang Z.L."/>
            <person name="Xu J."/>
            <person name="Martin F.M."/>
        </authorList>
    </citation>
    <scope>NUCLEOTIDE SEQUENCE</scope>
    <source>
        <strain evidence="1">KUC20120723A-06</strain>
    </source>
</reference>
<evidence type="ECO:0000313" key="2">
    <source>
        <dbReference type="Proteomes" id="UP000790709"/>
    </source>
</evidence>
<dbReference type="EMBL" id="MU266495">
    <property type="protein sequence ID" value="KAH7922164.1"/>
    <property type="molecule type" value="Genomic_DNA"/>
</dbReference>
<accession>A0ACB8B9L6</accession>
<dbReference type="Proteomes" id="UP000790709">
    <property type="component" value="Unassembled WGS sequence"/>
</dbReference>
<keyword evidence="2" id="KW-1185">Reference proteome</keyword>
<proteinExistence type="predicted"/>
<sequence length="490" mass="54832">MDSPFAIACALCLIPVALVWWPRQNKTNGLPLPPGPRPLPLLGNALQINVTQPWLTYAAWGRRYGGIVYSRLLGQDFIIINDEKIARALLDQRGAIYSDRPVIGTNKLFGLDFNTGLLPYGETWRVHRKIFNQTLRGEAAASYHNLYLRKAYDFALNLMDFPDELEAHVQTISASLIMAITYGHEAQTRDDPFVNRIQQVVDIITQVLTPERGALLMAFPLLEHLPAWFPGAAFKRLARPCRELVKEIMERPFEHVKGQMAQGKAPQSMVSDFLTQLHGDSGDAVTEQEQVMMEVAATVCIADSSQTSSTLYVFLLAMVLYPEVQERAHAEISAIVGDDRLPDFDDRSSLPYVEAICRETLRWQPVVPLSLPHATSSNDTYEGYFIPKGANRPHFVLILGMTHDETRYPDASSFKPERHFNPDGQLKDEPIPGNLGFGLGRRICPGLYFADRSMWAAVVTVLASLRLAKAKDPDGREVEVRPDFTTGLAM</sequence>
<evidence type="ECO:0000313" key="1">
    <source>
        <dbReference type="EMBL" id="KAH7922164.1"/>
    </source>
</evidence>